<dbReference type="Pfam" id="PF16200">
    <property type="entry name" value="Band_7_C"/>
    <property type="match status" value="1"/>
</dbReference>
<feature type="compositionally biased region" description="Low complexity" evidence="4">
    <location>
        <begin position="385"/>
        <end position="400"/>
    </location>
</feature>
<dbReference type="Gene3D" id="3.30.479.30">
    <property type="entry name" value="Band 7 domain"/>
    <property type="match status" value="1"/>
</dbReference>
<dbReference type="PANTHER" id="PTHR43327:SF10">
    <property type="entry name" value="STOMATIN-LIKE PROTEIN 2, MITOCHONDRIAL"/>
    <property type="match status" value="1"/>
</dbReference>
<dbReference type="SUPFAM" id="SSF117892">
    <property type="entry name" value="Band 7/SPFH domain"/>
    <property type="match status" value="1"/>
</dbReference>
<dbReference type="WBParaSite" id="TREG1_39590.1">
    <property type="protein sequence ID" value="TREG1_39590.1"/>
    <property type="gene ID" value="TREG1_39590"/>
</dbReference>
<dbReference type="AlphaFoldDB" id="A0AA85JQW4"/>
<feature type="compositionally biased region" description="Low complexity" evidence="4">
    <location>
        <begin position="344"/>
        <end position="359"/>
    </location>
</feature>
<accession>A0AA85JQW4</accession>
<evidence type="ECO:0000256" key="1">
    <source>
        <dbReference type="ARBA" id="ARBA00004173"/>
    </source>
</evidence>
<evidence type="ECO:0000259" key="5">
    <source>
        <dbReference type="SMART" id="SM00244"/>
    </source>
</evidence>
<feature type="domain" description="Band 7" evidence="5">
    <location>
        <begin position="32"/>
        <end position="190"/>
    </location>
</feature>
<dbReference type="InterPro" id="IPR036013">
    <property type="entry name" value="Band_7/SPFH_dom_sf"/>
</dbReference>
<evidence type="ECO:0000256" key="2">
    <source>
        <dbReference type="ARBA" id="ARBA00008164"/>
    </source>
</evidence>
<evidence type="ECO:0000313" key="7">
    <source>
        <dbReference type="WBParaSite" id="TREG1_39590.1"/>
    </source>
</evidence>
<dbReference type="GO" id="GO:0007005">
    <property type="term" value="P:mitochondrion organization"/>
    <property type="evidence" value="ECO:0007669"/>
    <property type="project" value="TreeGrafter"/>
</dbReference>
<keyword evidence="3" id="KW-0496">Mitochondrion</keyword>
<reference evidence="7" key="2">
    <citation type="submission" date="2023-11" db="UniProtKB">
        <authorList>
            <consortium name="WormBaseParasite"/>
        </authorList>
    </citation>
    <scope>IDENTIFICATION</scope>
</reference>
<keyword evidence="6" id="KW-1185">Reference proteome</keyword>
<comment type="subcellular location">
    <subcellularLocation>
        <location evidence="1">Mitochondrion</location>
    </subcellularLocation>
</comment>
<dbReference type="PANTHER" id="PTHR43327">
    <property type="entry name" value="STOMATIN-LIKE PROTEIN 2, MITOCHONDRIAL"/>
    <property type="match status" value="1"/>
</dbReference>
<evidence type="ECO:0000256" key="4">
    <source>
        <dbReference type="SAM" id="MobiDB-lite"/>
    </source>
</evidence>
<organism evidence="6 7">
    <name type="scientific">Trichobilharzia regenti</name>
    <name type="common">Nasal bird schistosome</name>
    <dbReference type="NCBI Taxonomy" id="157069"/>
    <lineage>
        <taxon>Eukaryota</taxon>
        <taxon>Metazoa</taxon>
        <taxon>Spiralia</taxon>
        <taxon>Lophotrochozoa</taxon>
        <taxon>Platyhelminthes</taxon>
        <taxon>Trematoda</taxon>
        <taxon>Digenea</taxon>
        <taxon>Strigeidida</taxon>
        <taxon>Schistosomatoidea</taxon>
        <taxon>Schistosomatidae</taxon>
        <taxon>Trichobilharzia</taxon>
    </lineage>
</organism>
<dbReference type="InterPro" id="IPR001107">
    <property type="entry name" value="Band_7"/>
</dbReference>
<feature type="compositionally biased region" description="Polar residues" evidence="4">
    <location>
        <begin position="369"/>
        <end position="384"/>
    </location>
</feature>
<feature type="compositionally biased region" description="Basic and acidic residues" evidence="4">
    <location>
        <begin position="408"/>
        <end position="420"/>
    </location>
</feature>
<evidence type="ECO:0000313" key="6">
    <source>
        <dbReference type="Proteomes" id="UP000050795"/>
    </source>
</evidence>
<dbReference type="GO" id="GO:0009898">
    <property type="term" value="C:cytoplasmic side of plasma membrane"/>
    <property type="evidence" value="ECO:0007669"/>
    <property type="project" value="UniProtKB-ARBA"/>
</dbReference>
<dbReference type="Proteomes" id="UP000050795">
    <property type="component" value="Unassembled WGS sequence"/>
</dbReference>
<evidence type="ECO:0000256" key="3">
    <source>
        <dbReference type="ARBA" id="ARBA00023128"/>
    </source>
</evidence>
<proteinExistence type="inferred from homology"/>
<dbReference type="InterPro" id="IPR032435">
    <property type="entry name" value="STML2-like_C"/>
</dbReference>
<dbReference type="PRINTS" id="PR00721">
    <property type="entry name" value="STOMATIN"/>
</dbReference>
<name>A0AA85JQW4_TRIRE</name>
<dbReference type="InterPro" id="IPR001972">
    <property type="entry name" value="Stomatin_HflK_fam"/>
</dbReference>
<dbReference type="GO" id="GO:0005739">
    <property type="term" value="C:mitochondrion"/>
    <property type="evidence" value="ECO:0007669"/>
    <property type="project" value="UniProtKB-SubCell"/>
</dbReference>
<dbReference type="InterPro" id="IPR050710">
    <property type="entry name" value="Band7/mec-2_domain"/>
</dbReference>
<dbReference type="FunFam" id="3.30.479.30:FF:000004">
    <property type="entry name" value="Putative membrane protease family, stomatin"/>
    <property type="match status" value="1"/>
</dbReference>
<sequence length="429" mass="46886">MIRSVIRGRASSRLFSVFASSREYTTRTPVNTGILFVPEKEAWVVERLGKFYKTLKPGLNFCIPIVDRIAYVQSLKEVAIEIPDQSAITSDNVVLQLNGVLFLKVKDPYLASYGVSEAEFAITQLAQTIMRSEIGKIILDNVFREREALNMQIVQALGKASEPWGIECLRYEIRDVQVPQKIKEAMQMQVEAERKKRASILESEGQRESAINRAEGLKRSQVLESEGRRIEIVNRAEGEAEAMQRLAEARAISIQTVACAIAGKRGADAVQLAVAEQYINAFNSLAKTTNTVLLPSNSGDVASMVTQALSIFKSLDKSGSTSDGTDDGGGDNNKPAPTSKTDNTSDIQSQSGSSSTSDTRPVNCRFLSRNRSNKPSTPSETDVNTATGASASSSSTALGGDYNVGNDYSREGDYDNEVQHTSRKYVNRN</sequence>
<reference evidence="6" key="1">
    <citation type="submission" date="2022-06" db="EMBL/GenBank/DDBJ databases">
        <authorList>
            <person name="Berger JAMES D."/>
            <person name="Berger JAMES D."/>
        </authorList>
    </citation>
    <scope>NUCLEOTIDE SEQUENCE [LARGE SCALE GENOMIC DNA]</scope>
</reference>
<protein>
    <recommendedName>
        <fullName evidence="5">Band 7 domain-containing protein</fullName>
    </recommendedName>
</protein>
<comment type="similarity">
    <text evidence="2">Belongs to the band 7/mec-2 family.</text>
</comment>
<feature type="region of interest" description="Disordered" evidence="4">
    <location>
        <begin position="316"/>
        <end position="429"/>
    </location>
</feature>
<dbReference type="SMART" id="SM00244">
    <property type="entry name" value="PHB"/>
    <property type="match status" value="1"/>
</dbReference>
<dbReference type="CDD" id="cd08829">
    <property type="entry name" value="SPFH_paraslipin"/>
    <property type="match status" value="1"/>
</dbReference>
<dbReference type="Pfam" id="PF01145">
    <property type="entry name" value="Band_7"/>
    <property type="match status" value="1"/>
</dbReference>